<dbReference type="EMBL" id="GAKP01010555">
    <property type="protein sequence ID" value="JAC48397.1"/>
    <property type="molecule type" value="Transcribed_RNA"/>
</dbReference>
<dbReference type="OrthoDB" id="7914571at2759"/>
<reference evidence="2" key="1">
    <citation type="journal article" date="2014" name="BMC Genomics">
        <title>Characterizing the developmental transcriptome of the oriental fruit fly, Bactrocera dorsalis (Diptera: Tephritidae) through comparative genomic analysis with Drosophila melanogaster utilizing modENCODE datasets.</title>
        <authorList>
            <person name="Geib S.M."/>
            <person name="Calla B."/>
            <person name="Hall B."/>
            <person name="Hou S."/>
            <person name="Manoukis N.C."/>
        </authorList>
    </citation>
    <scope>NUCLEOTIDE SEQUENCE</scope>
    <source>
        <strain evidence="2">Punador</strain>
    </source>
</reference>
<evidence type="ECO:0000313" key="2">
    <source>
        <dbReference type="EMBL" id="JAC48397.1"/>
    </source>
</evidence>
<organism evidence="2">
    <name type="scientific">Bactrocera dorsalis</name>
    <name type="common">Oriental fruit fly</name>
    <name type="synonym">Dacus dorsalis</name>
    <dbReference type="NCBI Taxonomy" id="27457"/>
    <lineage>
        <taxon>Eukaryota</taxon>
        <taxon>Metazoa</taxon>
        <taxon>Ecdysozoa</taxon>
        <taxon>Arthropoda</taxon>
        <taxon>Hexapoda</taxon>
        <taxon>Insecta</taxon>
        <taxon>Pterygota</taxon>
        <taxon>Neoptera</taxon>
        <taxon>Endopterygota</taxon>
        <taxon>Diptera</taxon>
        <taxon>Brachycera</taxon>
        <taxon>Muscomorpha</taxon>
        <taxon>Tephritoidea</taxon>
        <taxon>Tephritidae</taxon>
        <taxon>Bactrocera</taxon>
        <taxon>Bactrocera</taxon>
    </lineage>
</organism>
<accession>A0A034W227</accession>
<protein>
    <submittedName>
        <fullName evidence="2">Uncharacterized protein</fullName>
    </submittedName>
</protein>
<feature type="region of interest" description="Disordered" evidence="1">
    <location>
        <begin position="310"/>
        <end position="350"/>
    </location>
</feature>
<sequence length="350" mass="41380">MLKSPASRDQFPNKMAHSPVVKQLAIDKMFANMQRRLSLLHNTLICDEEEAYKVETPYKLFSWSKEDFEARLKLDNLVWLEVFIMNMSKSCMGLRKLETDIEELLEFAKLFYEIFAGKNLRTEFIAKKLKSALALIDLPAAMETQLKNNAKKDEELCVRVHEKMFTKTDDKTANKKINVLEHIFSESIAYDPIETRYQIRYQNSLVEQFEDRTLIEQNKIQKEIDRYNKLLRVEKYCSQCTINALYAETNKYRTRIEELGAQYTKEYDDITNKIAIKRANCEKLRVQRSYLEEEIVRFKEEIANVLRQKKKKKSKFHLSREQSNISQSNTESPLPLVKKNTKKNTKKKTK</sequence>
<name>A0A034W227_BACDO</name>
<evidence type="ECO:0000256" key="1">
    <source>
        <dbReference type="SAM" id="MobiDB-lite"/>
    </source>
</evidence>
<proteinExistence type="predicted"/>
<feature type="compositionally biased region" description="Polar residues" evidence="1">
    <location>
        <begin position="321"/>
        <end position="332"/>
    </location>
</feature>
<feature type="compositionally biased region" description="Basic residues" evidence="1">
    <location>
        <begin position="339"/>
        <end position="350"/>
    </location>
</feature>
<dbReference type="AlphaFoldDB" id="A0A034W227"/>